<dbReference type="AlphaFoldDB" id="A0A2W1K136"/>
<keyword evidence="6" id="KW-1185">Reference proteome</keyword>
<dbReference type="EC" id="5.4.99.-" evidence="3"/>
<accession>A0A2W1K136</accession>
<dbReference type="GO" id="GO:0140098">
    <property type="term" value="F:catalytic activity, acting on RNA"/>
    <property type="evidence" value="ECO:0007669"/>
    <property type="project" value="UniProtKB-ARBA"/>
</dbReference>
<gene>
    <name evidence="5" type="primary">rluD_1</name>
    <name evidence="5" type="ORF">C1752_00384</name>
</gene>
<dbReference type="PANTHER" id="PTHR21600">
    <property type="entry name" value="MITOCHONDRIAL RNA PSEUDOURIDINE SYNTHASE"/>
    <property type="match status" value="1"/>
</dbReference>
<dbReference type="GO" id="GO:0000455">
    <property type="term" value="P:enzyme-directed rRNA pseudouridine synthesis"/>
    <property type="evidence" value="ECO:0007669"/>
    <property type="project" value="TreeGrafter"/>
</dbReference>
<evidence type="ECO:0000313" key="6">
    <source>
        <dbReference type="Proteomes" id="UP000248857"/>
    </source>
</evidence>
<dbReference type="Proteomes" id="UP000248857">
    <property type="component" value="Unassembled WGS sequence"/>
</dbReference>
<dbReference type="InterPro" id="IPR006145">
    <property type="entry name" value="PsdUridine_synth_RsuA/RluA"/>
</dbReference>
<evidence type="ECO:0000256" key="2">
    <source>
        <dbReference type="ARBA" id="ARBA00010876"/>
    </source>
</evidence>
<dbReference type="InterPro" id="IPR006225">
    <property type="entry name" value="PsdUridine_synth_RluC/D"/>
</dbReference>
<comment type="catalytic activity">
    <reaction evidence="1 3">
        <text>a uridine in RNA = a pseudouridine in RNA</text>
        <dbReference type="Rhea" id="RHEA:48348"/>
        <dbReference type="Rhea" id="RHEA-COMP:12068"/>
        <dbReference type="Rhea" id="RHEA-COMP:12069"/>
        <dbReference type="ChEBI" id="CHEBI:65314"/>
        <dbReference type="ChEBI" id="CHEBI:65315"/>
    </reaction>
</comment>
<feature type="domain" description="Pseudouridine synthase RsuA/RluA-like" evidence="4">
    <location>
        <begin position="89"/>
        <end position="237"/>
    </location>
</feature>
<dbReference type="CDD" id="cd02869">
    <property type="entry name" value="PseudoU_synth_RluA_like"/>
    <property type="match status" value="1"/>
</dbReference>
<proteinExistence type="inferred from homology"/>
<comment type="caution">
    <text evidence="5">The sequence shown here is derived from an EMBL/GenBank/DDBJ whole genome shotgun (WGS) entry which is preliminary data.</text>
</comment>
<dbReference type="InterPro" id="IPR006224">
    <property type="entry name" value="PsdUridine_synth_RluA-like_CS"/>
</dbReference>
<protein>
    <recommendedName>
        <fullName evidence="3">Pseudouridine synthase</fullName>
        <ecNumber evidence="3">5.4.99.-</ecNumber>
    </recommendedName>
</protein>
<dbReference type="GO" id="GO:0009982">
    <property type="term" value="F:pseudouridine synthase activity"/>
    <property type="evidence" value="ECO:0007669"/>
    <property type="project" value="InterPro"/>
</dbReference>
<keyword evidence="3 5" id="KW-0413">Isomerase</keyword>
<evidence type="ECO:0000256" key="1">
    <source>
        <dbReference type="ARBA" id="ARBA00000073"/>
    </source>
</evidence>
<dbReference type="InterPro" id="IPR020103">
    <property type="entry name" value="PsdUridine_synth_cat_dom_sf"/>
</dbReference>
<comment type="function">
    <text evidence="3">Responsible for synthesis of pseudouridine from uracil.</text>
</comment>
<dbReference type="RefSeq" id="WP_110984360.1">
    <property type="nucleotide sequence ID" value="NZ_CAWNWM010000001.1"/>
</dbReference>
<evidence type="ECO:0000313" key="5">
    <source>
        <dbReference type="EMBL" id="PZD75204.1"/>
    </source>
</evidence>
<dbReference type="NCBIfam" id="TIGR00005">
    <property type="entry name" value="rluA_subfam"/>
    <property type="match status" value="1"/>
</dbReference>
<sequence length="298" mass="33172">MNQGWVYHDCVNRAASGVTLLDYYAQRYRRFSAQDWRSRIENGQVCVEGNPGTVDTVVQAGQKLTYHRPPWQEPEAPLSFEVLYEDEDLLAIAKPSGLPVLPGGGFLEHTLLHLLRKRYPKETPVPVHRLGRGTSGLVLLARSALARSELSREIRDRKLQKIYRALIGPCDLPEQLTIEQPIDKIPHPFLGHIYSATPSGKYSRSDVQVLQRTDQSTLVEVSILTGRPHQIRIHLAAVGFPLLGDPLYGIGGVPSLETQAVPGDCGYHLHASRLGFVHPRTQESVAIECLPPDLLCMD</sequence>
<dbReference type="SUPFAM" id="SSF55120">
    <property type="entry name" value="Pseudouridine synthase"/>
    <property type="match status" value="1"/>
</dbReference>
<dbReference type="OrthoDB" id="9807829at2"/>
<dbReference type="PROSITE" id="PS01129">
    <property type="entry name" value="PSI_RLU"/>
    <property type="match status" value="1"/>
</dbReference>
<dbReference type="Gene3D" id="3.30.2350.10">
    <property type="entry name" value="Pseudouridine synthase"/>
    <property type="match status" value="1"/>
</dbReference>
<evidence type="ECO:0000256" key="3">
    <source>
        <dbReference type="RuleBase" id="RU362028"/>
    </source>
</evidence>
<comment type="similarity">
    <text evidence="2 3">Belongs to the pseudouridine synthase RluA family.</text>
</comment>
<dbReference type="EMBL" id="PQWO01000001">
    <property type="protein sequence ID" value="PZD75204.1"/>
    <property type="molecule type" value="Genomic_DNA"/>
</dbReference>
<organism evidence="5 6">
    <name type="scientific">Acaryochloris thomasi RCC1774</name>
    <dbReference type="NCBI Taxonomy" id="1764569"/>
    <lineage>
        <taxon>Bacteria</taxon>
        <taxon>Bacillati</taxon>
        <taxon>Cyanobacteriota</taxon>
        <taxon>Cyanophyceae</taxon>
        <taxon>Acaryochloridales</taxon>
        <taxon>Acaryochloridaceae</taxon>
        <taxon>Acaryochloris</taxon>
        <taxon>Acaryochloris thomasi</taxon>
    </lineage>
</organism>
<dbReference type="Pfam" id="PF00849">
    <property type="entry name" value="PseudoU_synth_2"/>
    <property type="match status" value="1"/>
</dbReference>
<reference evidence="5 6" key="1">
    <citation type="journal article" date="2018" name="Sci. Rep.">
        <title>A novel species of the marine cyanobacterium Acaryochloris with a unique pigment content and lifestyle.</title>
        <authorList>
            <person name="Partensky F."/>
            <person name="Six C."/>
            <person name="Ratin M."/>
            <person name="Garczarek L."/>
            <person name="Vaulot D."/>
            <person name="Probert I."/>
            <person name="Calteau A."/>
            <person name="Gourvil P."/>
            <person name="Marie D."/>
            <person name="Grebert T."/>
            <person name="Bouchier C."/>
            <person name="Le Panse S."/>
            <person name="Gachenot M."/>
            <person name="Rodriguez F."/>
            <person name="Garrido J.L."/>
        </authorList>
    </citation>
    <scope>NUCLEOTIDE SEQUENCE [LARGE SCALE GENOMIC DNA]</scope>
    <source>
        <strain evidence="5 6">RCC1774</strain>
    </source>
</reference>
<evidence type="ECO:0000259" key="4">
    <source>
        <dbReference type="Pfam" id="PF00849"/>
    </source>
</evidence>
<dbReference type="PANTHER" id="PTHR21600:SF88">
    <property type="entry name" value="RNA PSEUDOURIDINE SYNTHASE 5"/>
    <property type="match status" value="1"/>
</dbReference>
<dbReference type="InterPro" id="IPR050188">
    <property type="entry name" value="RluA_PseudoU_synthase"/>
</dbReference>
<name>A0A2W1K136_9CYAN</name>
<dbReference type="GO" id="GO:0003723">
    <property type="term" value="F:RNA binding"/>
    <property type="evidence" value="ECO:0007669"/>
    <property type="project" value="InterPro"/>
</dbReference>